<gene>
    <name evidence="1" type="ORF">EZS27_011844</name>
</gene>
<accession>A0A5J4S2J4</accession>
<dbReference type="EMBL" id="SNRY01000471">
    <property type="protein sequence ID" value="KAA6340294.1"/>
    <property type="molecule type" value="Genomic_DNA"/>
</dbReference>
<dbReference type="Gene3D" id="1.25.40.390">
    <property type="match status" value="1"/>
</dbReference>
<feature type="non-terminal residue" evidence="1">
    <location>
        <position position="1"/>
    </location>
</feature>
<dbReference type="SUPFAM" id="SSF48452">
    <property type="entry name" value="TPR-like"/>
    <property type="match status" value="1"/>
</dbReference>
<evidence type="ECO:0000313" key="1">
    <source>
        <dbReference type="EMBL" id="KAA6340294.1"/>
    </source>
</evidence>
<reference evidence="1" key="1">
    <citation type="submission" date="2019-03" db="EMBL/GenBank/DDBJ databases">
        <title>Single cell metagenomics reveals metabolic interactions within the superorganism composed of flagellate Streblomastix strix and complex community of Bacteroidetes bacteria on its surface.</title>
        <authorList>
            <person name="Treitli S.C."/>
            <person name="Kolisko M."/>
            <person name="Husnik F."/>
            <person name="Keeling P."/>
            <person name="Hampl V."/>
        </authorList>
    </citation>
    <scope>NUCLEOTIDE SEQUENCE</scope>
    <source>
        <strain evidence="1">STM</strain>
    </source>
</reference>
<dbReference type="AlphaFoldDB" id="A0A5J4S2J4"/>
<comment type="caution">
    <text evidence="1">The sequence shown here is derived from an EMBL/GenBank/DDBJ whole genome shotgun (WGS) entry which is preliminary data.</text>
</comment>
<protein>
    <submittedName>
        <fullName evidence="1">Uncharacterized protein</fullName>
    </submittedName>
</protein>
<name>A0A5J4S2J4_9ZZZZ</name>
<sequence length="79" mass="9160">DEVRIHRGLKTVAEVKLNAVLDTEIQNEYMREFFGQGQLFYFYKRKNLPSIQNGSPGSVSVSMEKNTYIPPIPQKELDR</sequence>
<proteinExistence type="predicted"/>
<dbReference type="InterPro" id="IPR011990">
    <property type="entry name" value="TPR-like_helical_dom_sf"/>
</dbReference>
<organism evidence="1">
    <name type="scientific">termite gut metagenome</name>
    <dbReference type="NCBI Taxonomy" id="433724"/>
    <lineage>
        <taxon>unclassified sequences</taxon>
        <taxon>metagenomes</taxon>
        <taxon>organismal metagenomes</taxon>
    </lineage>
</organism>